<comment type="similarity">
    <text evidence="1">Belongs to the BlaI transcriptional regulatory family.</text>
</comment>
<evidence type="ECO:0000256" key="1">
    <source>
        <dbReference type="ARBA" id="ARBA00011046"/>
    </source>
</evidence>
<reference evidence="5" key="1">
    <citation type="journal article" date="2021" name="PeerJ">
        <title>Extensive microbial diversity within the chicken gut microbiome revealed by metagenomics and culture.</title>
        <authorList>
            <person name="Gilroy R."/>
            <person name="Ravi A."/>
            <person name="Getino M."/>
            <person name="Pursley I."/>
            <person name="Horton D.L."/>
            <person name="Alikhan N.F."/>
            <person name="Baker D."/>
            <person name="Gharbi K."/>
            <person name="Hall N."/>
            <person name="Watson M."/>
            <person name="Adriaenssens E.M."/>
            <person name="Foster-Nyarko E."/>
            <person name="Jarju S."/>
            <person name="Secka A."/>
            <person name="Antonio M."/>
            <person name="Oren A."/>
            <person name="Chaudhuri R.R."/>
            <person name="La Ragione R."/>
            <person name="Hildebrand F."/>
            <person name="Pallen M.J."/>
        </authorList>
    </citation>
    <scope>NUCLEOTIDE SEQUENCE</scope>
    <source>
        <strain evidence="5">ChiGjej5B5-7349</strain>
    </source>
</reference>
<evidence type="ECO:0000256" key="4">
    <source>
        <dbReference type="ARBA" id="ARBA00023163"/>
    </source>
</evidence>
<keyword evidence="2" id="KW-0805">Transcription regulation</keyword>
<dbReference type="Gene3D" id="1.10.10.10">
    <property type="entry name" value="Winged helix-like DNA-binding domain superfamily/Winged helix DNA-binding domain"/>
    <property type="match status" value="1"/>
</dbReference>
<dbReference type="Proteomes" id="UP000784435">
    <property type="component" value="Unassembled WGS sequence"/>
</dbReference>
<dbReference type="GO" id="GO:0003677">
    <property type="term" value="F:DNA binding"/>
    <property type="evidence" value="ECO:0007669"/>
    <property type="project" value="UniProtKB-KW"/>
</dbReference>
<keyword evidence="4" id="KW-0804">Transcription</keyword>
<dbReference type="InterPro" id="IPR036388">
    <property type="entry name" value="WH-like_DNA-bd_sf"/>
</dbReference>
<dbReference type="GO" id="GO:0045892">
    <property type="term" value="P:negative regulation of DNA-templated transcription"/>
    <property type="evidence" value="ECO:0007669"/>
    <property type="project" value="InterPro"/>
</dbReference>
<gene>
    <name evidence="5" type="ORF">K8V08_08385</name>
</gene>
<evidence type="ECO:0000256" key="2">
    <source>
        <dbReference type="ARBA" id="ARBA00023015"/>
    </source>
</evidence>
<proteinExistence type="inferred from homology"/>
<dbReference type="Pfam" id="PF03965">
    <property type="entry name" value="Penicillinase_R"/>
    <property type="match status" value="1"/>
</dbReference>
<comment type="caution">
    <text evidence="5">The sequence shown here is derived from an EMBL/GenBank/DDBJ whole genome shotgun (WGS) entry which is preliminary data.</text>
</comment>
<dbReference type="InterPro" id="IPR005650">
    <property type="entry name" value="BlaI_family"/>
</dbReference>
<dbReference type="EMBL" id="DYUK01000180">
    <property type="protein sequence ID" value="HJG80414.1"/>
    <property type="molecule type" value="Genomic_DNA"/>
</dbReference>
<accession>A0A921SP66</accession>
<evidence type="ECO:0000256" key="3">
    <source>
        <dbReference type="ARBA" id="ARBA00023125"/>
    </source>
</evidence>
<reference evidence="5" key="2">
    <citation type="submission" date="2021-09" db="EMBL/GenBank/DDBJ databases">
        <authorList>
            <person name="Gilroy R."/>
        </authorList>
    </citation>
    <scope>NUCLEOTIDE SEQUENCE</scope>
    <source>
        <strain evidence="5">ChiGjej5B5-7349</strain>
    </source>
</reference>
<dbReference type="AlphaFoldDB" id="A0A921SP66"/>
<evidence type="ECO:0000313" key="5">
    <source>
        <dbReference type="EMBL" id="HJG80414.1"/>
    </source>
</evidence>
<evidence type="ECO:0000313" key="6">
    <source>
        <dbReference type="Proteomes" id="UP000784435"/>
    </source>
</evidence>
<keyword evidence="3" id="KW-0238">DNA-binding</keyword>
<protein>
    <submittedName>
        <fullName evidence="5">BlaI/MecI/CopY family transcriptional regulator</fullName>
    </submittedName>
</protein>
<dbReference type="InterPro" id="IPR036390">
    <property type="entry name" value="WH_DNA-bd_sf"/>
</dbReference>
<dbReference type="SUPFAM" id="SSF46785">
    <property type="entry name" value="Winged helix' DNA-binding domain"/>
    <property type="match status" value="1"/>
</dbReference>
<name>A0A921SP66_9MICO</name>
<sequence>MAEQPRPLGPLERQVLETLWAHGPLPVRGIILHLPAEYAYTTIATVLGNLKRKGCVDTVRRDRSTVYRPTSTPAEHDAAHMRGILAASADRSATILRFADSISPDDLALLRAHLGAAGADGDPTDTGPEAGS</sequence>
<organism evidence="5 6">
    <name type="scientific">Brevibacterium senegalense</name>
    <dbReference type="NCBI Taxonomy" id="1033736"/>
    <lineage>
        <taxon>Bacteria</taxon>
        <taxon>Bacillati</taxon>
        <taxon>Actinomycetota</taxon>
        <taxon>Actinomycetes</taxon>
        <taxon>Micrococcales</taxon>
        <taxon>Brevibacteriaceae</taxon>
        <taxon>Brevibacterium</taxon>
    </lineage>
</organism>